<dbReference type="PANTHER" id="PTHR11735">
    <property type="entry name" value="TRNA N6-ADENOSINE THREONYLCARBAMOYLTRANSFERASE"/>
    <property type="match status" value="1"/>
</dbReference>
<dbReference type="InterPro" id="IPR043129">
    <property type="entry name" value="ATPase_NBD"/>
</dbReference>
<dbReference type="CDD" id="cd24032">
    <property type="entry name" value="ASKHA_NBD_TsaB"/>
    <property type="match status" value="1"/>
</dbReference>
<dbReference type="Proteomes" id="UP000183162">
    <property type="component" value="Unassembled WGS sequence"/>
</dbReference>
<dbReference type="Pfam" id="PF00814">
    <property type="entry name" value="TsaD"/>
    <property type="match status" value="1"/>
</dbReference>
<reference evidence="2 3" key="1">
    <citation type="submission" date="2016-10" db="EMBL/GenBank/DDBJ databases">
        <authorList>
            <person name="de Groot N.N."/>
        </authorList>
    </citation>
    <scope>NUCLEOTIDE SEQUENCE [LARGE SCALE GENOMIC DNA]</scope>
    <source>
        <strain evidence="2 3">Sb09</strain>
    </source>
</reference>
<dbReference type="InterPro" id="IPR022496">
    <property type="entry name" value="T6A_TsaB"/>
</dbReference>
<dbReference type="RefSeq" id="WP_081341080.1">
    <property type="nucleotide sequence ID" value="NZ_FNGX01000007.1"/>
</dbReference>
<dbReference type="PANTHER" id="PTHR11735:SF11">
    <property type="entry name" value="TRNA THREONYLCARBAMOYLADENOSINE BIOSYNTHESIS PROTEIN TSAB"/>
    <property type="match status" value="1"/>
</dbReference>
<feature type="domain" description="Gcp-like" evidence="1">
    <location>
        <begin position="32"/>
        <end position="214"/>
    </location>
</feature>
<name>A0A1G9NS23_STREI</name>
<evidence type="ECO:0000313" key="3">
    <source>
        <dbReference type="Proteomes" id="UP000183162"/>
    </source>
</evidence>
<dbReference type="NCBIfam" id="TIGR03725">
    <property type="entry name" value="T6A_YeaZ"/>
    <property type="match status" value="1"/>
</dbReference>
<dbReference type="OrthoDB" id="9784166at2"/>
<dbReference type="SUPFAM" id="SSF53067">
    <property type="entry name" value="Actin-like ATPase domain"/>
    <property type="match status" value="2"/>
</dbReference>
<sequence>MMKVLAFDTSSKALSAAILDGENLLADVTVNIKKNHSINLMPAIDFLMKAVDLKPADLDRIAVAQGPGSYTGLRVAVATAKTLAYTLNIDLVGVSSLYALAAAADFEGVVVPLIDARRNNVYAGFYKDGQAIKEDQHMNFADVLETVKDEKEVMFVGEVANFCQQIEEAMPNAKTLTVLPSAYAIGKRGQELQPVDVDSFVPSYLKRVEAEENWLKTHKEDPSAHYINRI</sequence>
<protein>
    <submittedName>
        <fullName evidence="2">tRNA threonylcarbamoyl adenosine modification protein YeaZ</fullName>
    </submittedName>
</protein>
<proteinExistence type="predicted"/>
<dbReference type="Gene3D" id="3.30.420.40">
    <property type="match status" value="2"/>
</dbReference>
<accession>A0A1G9NS23</accession>
<dbReference type="EMBL" id="FNGX01000007">
    <property type="protein sequence ID" value="SDL89190.1"/>
    <property type="molecule type" value="Genomic_DNA"/>
</dbReference>
<dbReference type="InterPro" id="IPR000905">
    <property type="entry name" value="Gcp-like_dom"/>
</dbReference>
<evidence type="ECO:0000313" key="2">
    <source>
        <dbReference type="EMBL" id="SDL89190.1"/>
    </source>
</evidence>
<gene>
    <name evidence="2" type="ORF">SAMN05216400_1886</name>
</gene>
<organism evidence="2 3">
    <name type="scientific">Streptococcus equinus</name>
    <name type="common">Streptococcus bovis</name>
    <dbReference type="NCBI Taxonomy" id="1335"/>
    <lineage>
        <taxon>Bacteria</taxon>
        <taxon>Bacillati</taxon>
        <taxon>Bacillota</taxon>
        <taxon>Bacilli</taxon>
        <taxon>Lactobacillales</taxon>
        <taxon>Streptococcaceae</taxon>
        <taxon>Streptococcus</taxon>
    </lineage>
</organism>
<dbReference type="AlphaFoldDB" id="A0A1G9NS23"/>
<evidence type="ECO:0000259" key="1">
    <source>
        <dbReference type="Pfam" id="PF00814"/>
    </source>
</evidence>
<dbReference type="GO" id="GO:0005829">
    <property type="term" value="C:cytosol"/>
    <property type="evidence" value="ECO:0007669"/>
    <property type="project" value="TreeGrafter"/>
</dbReference>
<dbReference type="GO" id="GO:0002949">
    <property type="term" value="P:tRNA threonylcarbamoyladenosine modification"/>
    <property type="evidence" value="ECO:0007669"/>
    <property type="project" value="InterPro"/>
</dbReference>